<evidence type="ECO:0000256" key="5">
    <source>
        <dbReference type="ARBA" id="ARBA00023004"/>
    </source>
</evidence>
<name>A0A7C1FIX0_9CHLR</name>
<feature type="domain" description="CcmH/CycL/Ccl2/NrfF N-terminal" evidence="7">
    <location>
        <begin position="62"/>
        <end position="157"/>
    </location>
</feature>
<dbReference type="AlphaFoldDB" id="A0A7C1FIX0"/>
<proteinExistence type="inferred from homology"/>
<evidence type="ECO:0000313" key="8">
    <source>
        <dbReference type="EMBL" id="HDX30313.1"/>
    </source>
</evidence>
<evidence type="ECO:0000259" key="7">
    <source>
        <dbReference type="Pfam" id="PF03918"/>
    </source>
</evidence>
<evidence type="ECO:0000256" key="1">
    <source>
        <dbReference type="ARBA" id="ARBA00010342"/>
    </source>
</evidence>
<keyword evidence="3 6" id="KW-0479">Metal-binding</keyword>
<comment type="similarity">
    <text evidence="1 6">Belongs to the CcmH/CycL/Ccl2/NrfF family.</text>
</comment>
<dbReference type="CDD" id="cd16378">
    <property type="entry name" value="CcmH_N"/>
    <property type="match status" value="1"/>
</dbReference>
<dbReference type="Gene3D" id="1.10.8.640">
    <property type="entry name" value="Cytochrome C biogenesis protein"/>
    <property type="match status" value="1"/>
</dbReference>
<keyword evidence="6" id="KW-0472">Membrane</keyword>
<keyword evidence="5 6" id="KW-0408">Iron</keyword>
<keyword evidence="6" id="KW-1133">Transmembrane helix</keyword>
<dbReference type="InterPro" id="IPR051263">
    <property type="entry name" value="C-type_cytochrome_biogenesis"/>
</dbReference>
<feature type="transmembrane region" description="Helical" evidence="6">
    <location>
        <begin position="132"/>
        <end position="150"/>
    </location>
</feature>
<dbReference type="EMBL" id="DSMG01000034">
    <property type="protein sequence ID" value="HDX30313.1"/>
    <property type="molecule type" value="Genomic_DNA"/>
</dbReference>
<sequence>MTGSSERAWTMYRIKYALLFLFIWAWVPIAVLPLGKAERAYAQTGEVSSTGATSAGVNVTPNDVNEVAKELWCPLCNGVRLDACELKACEQMRDLIAEQLAEGQNKEQIKNYFVEQYGPQVLGEPPLEGFNWLAWILPFLVLVIGGVFLWRTMQRMIAVRPQGVPSAPQQPIPNEPMITNEYNQRLEEELRRYG</sequence>
<comment type="function">
    <text evidence="6">Possible subunit of a heme lyase.</text>
</comment>
<keyword evidence="2 6" id="KW-0349">Heme</keyword>
<evidence type="ECO:0000256" key="6">
    <source>
        <dbReference type="RuleBase" id="RU364112"/>
    </source>
</evidence>
<dbReference type="PANTHER" id="PTHR47870">
    <property type="entry name" value="CYTOCHROME C-TYPE BIOGENESIS PROTEIN CCMH"/>
    <property type="match status" value="1"/>
</dbReference>
<evidence type="ECO:0000256" key="2">
    <source>
        <dbReference type="ARBA" id="ARBA00022617"/>
    </source>
</evidence>
<dbReference type="GO" id="GO:0005886">
    <property type="term" value="C:plasma membrane"/>
    <property type="evidence" value="ECO:0007669"/>
    <property type="project" value="TreeGrafter"/>
</dbReference>
<protein>
    <recommendedName>
        <fullName evidence="6">Cytochrome c-type biogenesis protein</fullName>
    </recommendedName>
</protein>
<comment type="caution">
    <text evidence="8">The sequence shown here is derived from an EMBL/GenBank/DDBJ whole genome shotgun (WGS) entry which is preliminary data.</text>
</comment>
<dbReference type="InterPro" id="IPR005616">
    <property type="entry name" value="CcmH/CycL/Ccl2/NrfF_N"/>
</dbReference>
<evidence type="ECO:0000256" key="3">
    <source>
        <dbReference type="ARBA" id="ARBA00022723"/>
    </source>
</evidence>
<keyword evidence="4 6" id="KW-0732">Signal</keyword>
<dbReference type="PANTHER" id="PTHR47870:SF4">
    <property type="entry name" value="CYTOCHROME C-TYPE BIOGENESIS PROTEIN CYCH"/>
    <property type="match status" value="1"/>
</dbReference>
<accession>A0A7C1FIX0</accession>
<organism evidence="8">
    <name type="scientific">Caldilinea aerophila</name>
    <dbReference type="NCBI Taxonomy" id="133453"/>
    <lineage>
        <taxon>Bacteria</taxon>
        <taxon>Bacillati</taxon>
        <taxon>Chloroflexota</taxon>
        <taxon>Caldilineae</taxon>
        <taxon>Caldilineales</taxon>
        <taxon>Caldilineaceae</taxon>
        <taxon>Caldilinea</taxon>
    </lineage>
</organism>
<evidence type="ECO:0000256" key="4">
    <source>
        <dbReference type="ARBA" id="ARBA00022729"/>
    </source>
</evidence>
<feature type="transmembrane region" description="Helical" evidence="6">
    <location>
        <begin position="16"/>
        <end position="35"/>
    </location>
</feature>
<gene>
    <name evidence="8" type="ORF">ENQ20_02340</name>
</gene>
<dbReference type="InterPro" id="IPR038297">
    <property type="entry name" value="CcmH/CycL/NrfF/Ccl2_sf"/>
</dbReference>
<keyword evidence="6" id="KW-0812">Transmembrane</keyword>
<dbReference type="GO" id="GO:0046872">
    <property type="term" value="F:metal ion binding"/>
    <property type="evidence" value="ECO:0007669"/>
    <property type="project" value="UniProtKB-KW"/>
</dbReference>
<reference evidence="8" key="1">
    <citation type="journal article" date="2020" name="mSystems">
        <title>Genome- and Community-Level Interaction Insights into Carbon Utilization and Element Cycling Functions of Hydrothermarchaeota in Hydrothermal Sediment.</title>
        <authorList>
            <person name="Zhou Z."/>
            <person name="Liu Y."/>
            <person name="Xu W."/>
            <person name="Pan J."/>
            <person name="Luo Z.H."/>
            <person name="Li M."/>
        </authorList>
    </citation>
    <scope>NUCLEOTIDE SEQUENCE [LARGE SCALE GENOMIC DNA]</scope>
    <source>
        <strain evidence="8">SpSt-289</strain>
    </source>
</reference>
<dbReference type="Pfam" id="PF03918">
    <property type="entry name" value="CcmH"/>
    <property type="match status" value="1"/>
</dbReference>